<dbReference type="EMBL" id="LCRF01000069">
    <property type="protein sequence ID" value="KKW29598.1"/>
    <property type="molecule type" value="Genomic_DNA"/>
</dbReference>
<dbReference type="Gene3D" id="3.40.140.10">
    <property type="entry name" value="Cytidine Deaminase, domain 2"/>
    <property type="match status" value="1"/>
</dbReference>
<organism evidence="1 2">
    <name type="scientific">Candidatus Kaiserbacteria bacterium GW2011_GWC2_52_8b</name>
    <dbReference type="NCBI Taxonomy" id="1618676"/>
    <lineage>
        <taxon>Bacteria</taxon>
        <taxon>Candidatus Kaiseribacteriota</taxon>
    </lineage>
</organism>
<dbReference type="AlphaFoldDB" id="A0A0G1XEC3"/>
<reference evidence="1 2" key="1">
    <citation type="journal article" date="2015" name="Nature">
        <title>rRNA introns, odd ribosomes, and small enigmatic genomes across a large radiation of phyla.</title>
        <authorList>
            <person name="Brown C.T."/>
            <person name="Hug L.A."/>
            <person name="Thomas B.C."/>
            <person name="Sharon I."/>
            <person name="Castelle C.J."/>
            <person name="Singh A."/>
            <person name="Wilkins M.J."/>
            <person name="Williams K.H."/>
            <person name="Banfield J.F."/>
        </authorList>
    </citation>
    <scope>NUCLEOTIDE SEQUENCE [LARGE SCALE GENOMIC DNA]</scope>
</reference>
<name>A0A0G1XEC3_9BACT</name>
<protein>
    <recommendedName>
        <fullName evidence="3">JAB domain-containing protein</fullName>
    </recommendedName>
</protein>
<sequence length="192" mass="21901">MERIRPGESMPRFDFLNENDVVSFEIVPEALEHLPIISAEDKLSGKERFRILLGSASILDASHAHLKISGVLEMEQGDDYLYGLYTEGIEQVTYDPQKIRSYVQSIQRLPQYRSFNHLGEIHTHPKSLLAYPSQVDLEGFVSQYEHSTAEPHKPYIFGIAGIHKSGEVECNFYRIVRVGKGYGFKLLDGDER</sequence>
<gene>
    <name evidence="1" type="ORF">UY74_C0069G0005</name>
</gene>
<proteinExistence type="predicted"/>
<dbReference type="SUPFAM" id="SSF102712">
    <property type="entry name" value="JAB1/MPN domain"/>
    <property type="match status" value="1"/>
</dbReference>
<evidence type="ECO:0008006" key="3">
    <source>
        <dbReference type="Google" id="ProtNLM"/>
    </source>
</evidence>
<accession>A0A0G1XEC3</accession>
<comment type="caution">
    <text evidence="1">The sequence shown here is derived from an EMBL/GenBank/DDBJ whole genome shotgun (WGS) entry which is preliminary data.</text>
</comment>
<dbReference type="Proteomes" id="UP000034445">
    <property type="component" value="Unassembled WGS sequence"/>
</dbReference>
<evidence type="ECO:0000313" key="1">
    <source>
        <dbReference type="EMBL" id="KKW29598.1"/>
    </source>
</evidence>
<evidence type="ECO:0000313" key="2">
    <source>
        <dbReference type="Proteomes" id="UP000034445"/>
    </source>
</evidence>